<dbReference type="RefSeq" id="WP_130886690.1">
    <property type="nucleotide sequence ID" value="NZ_CP020369.1"/>
</dbReference>
<proteinExistence type="predicted"/>
<evidence type="ECO:0000259" key="2">
    <source>
        <dbReference type="PROSITE" id="PS50835"/>
    </source>
</evidence>
<evidence type="ECO:0000313" key="4">
    <source>
        <dbReference type="Proteomes" id="UP000549134"/>
    </source>
</evidence>
<dbReference type="InterPro" id="IPR007110">
    <property type="entry name" value="Ig-like_dom"/>
</dbReference>
<dbReference type="EMBL" id="JACAQK010000003">
    <property type="protein sequence ID" value="NWD34634.1"/>
    <property type="molecule type" value="Genomic_DNA"/>
</dbReference>
<evidence type="ECO:0000256" key="1">
    <source>
        <dbReference type="SAM" id="MobiDB-lite"/>
    </source>
</evidence>
<reference evidence="3 4" key="1">
    <citation type="submission" date="2020-04" db="EMBL/GenBank/DDBJ databases">
        <title>Molecular characterization of pseudomonads from Agaricus bisporus reveal novel blotch 2 pathogens in Western Europe.</title>
        <authorList>
            <person name="Taparia T."/>
            <person name="Krijger M."/>
            <person name="Haynes E."/>
            <person name="Elpinstone J.G."/>
            <person name="Noble R."/>
            <person name="Van Der Wolf J."/>
        </authorList>
    </citation>
    <scope>NUCLEOTIDE SEQUENCE [LARGE SCALE GENOMIC DNA]</scope>
    <source>
        <strain evidence="3 4">IPO3746</strain>
    </source>
</reference>
<dbReference type="Proteomes" id="UP000549134">
    <property type="component" value="Unassembled WGS sequence"/>
</dbReference>
<protein>
    <recommendedName>
        <fullName evidence="2">Ig-like domain-containing protein</fullName>
    </recommendedName>
</protein>
<accession>A0A7Y8AIB8</accession>
<comment type="caution">
    <text evidence="3">The sequence shown here is derived from an EMBL/GenBank/DDBJ whole genome shotgun (WGS) entry which is preliminary data.</text>
</comment>
<dbReference type="GeneID" id="55844149"/>
<dbReference type="PROSITE" id="PS50835">
    <property type="entry name" value="IG_LIKE"/>
    <property type="match status" value="1"/>
</dbReference>
<evidence type="ECO:0000313" key="3">
    <source>
        <dbReference type="EMBL" id="NWD34634.1"/>
    </source>
</evidence>
<gene>
    <name evidence="3" type="ORF">HX787_02115</name>
</gene>
<feature type="domain" description="Ig-like" evidence="2">
    <location>
        <begin position="222"/>
        <end position="296"/>
    </location>
</feature>
<sequence>MTNNRLVPLSLEQAISAQFASRPALADVAWRLLSEAILKEYPTIKLDPALTRVGLPTASARLELKPLKALMLDFLGTGNAPDFQDKFGQSARLVDEFLIIKLSPPEAPGTYPDMTLIQQMIVELPWTLAAALQNDLAAYWRDPADTGTSRWQWLSDRFRETLQSSAIEQAQLDDLERQAIDQLVRYPTLEQRTRLFASHAVHAYCPELVFTQGARTTRQLSPALLLVRSVAGQTSVLLCNATGLCEPFASVDAFTQTWGQRMAALYEVEHITLNRYEPDGNVFDCHAAAVLNEQLENLQTLGIPSSQGIETLTALYQRITDPGYYFLNPAAPSYSSLANTQEALPEWLQNASPADRIAYRQHSLALASAKKRSHGHTFLSDIADIHSFAADALHSQLKLDEARLGGVSAEHSRAQQFLPEDLQLTFIKAAGLPGAVGVTQRTTLNLVDLAIANLAGQPGILTTISHKTGLALPDWLTPNYITRSDGLIETVDIGKSYPDMLRQQLLGDDSLIPERETRFADQTAAQLPLLALELKLRGQNGLTERGVRCVCALLGADAQDRQVDGQAVVMRELALIRKAGAGADTVANMFIIEAQDSHVGPHLLYRPLYAEPLQEFATRPQLLQALAEPGALQTSVLTWLSDKARPIYDNGGFNEPHYVRFGRGSDFGPIESPLPATLAVDETGSELQLSLSRGKLMQYLYGSNARALVDQANRDSVSNHESRWAVLMEGANLLFSTLLQPFLRGPMMLTGWLISLMNSASHDIPALNSPDPITRELALVDLLMNVGMLLLQLPSATNHPPTTLGRDIQALQPPGSRRSPGQWPEPLPAQITEGSVTLDAEATGFHDTTFDFSFSSARDRLTPSQAERLASFQVPKPNDLPPAIASGPGKGLYEMNGNRYAQVDGHWYRIEIRPDNRVVLPTEGSTAGPWLKSDGDGHWSLDLNLRLRGGMPRSRIEAARQAKAARKAELATEFSQLIRDQHPLQDTVDRAHRAMDAANTVDTRRAFDAALNAQTQRYQQLLDSLKERRELQIPVAPRTVAVFLSNAIKNVRKSSHLASEDRLDLCAAHPEFFIQTEQTARQILAHKDRYAPFTRQLIEINERQIQALDRQDGYLQELAELGSPGADEYKSLTADRSEEVTALGVRFLQLQSLKFSLFKNLADFPEELSDILDPLGAQVRTHAELNRLELDPDDRLQTLESLNERYGQAVDALRGEVIVYADGIDMTCFTRVQKLVETLYLDTTRQLAEAIRPDAQPTVRPAKQPLFRQGELRKKIIKTRKQGVLIGEFKSASKELATDHVEVRSEQDKRLLATYTLQGDAWEEVRTQTPQPVTATRPLNILNTTARQRLAELNQILAREERYAKASRFPVEIEESLHRAANRYSDLFSELKRAQEREKKPDRNLLDDLEKAATTLTSKGQELRIRASLALPPTHANLAYLLKLQKVQVARLGDRKPMRGERKDFIQEYAVNDRSGAPLWYAHFHYPNANTAEQSYTVAHLKTVQQRKESYYSLLAKSPGNQALVDVHRGLIGKDLAQHWFLPLAP</sequence>
<organism evidence="3 4">
    <name type="scientific">Pseudomonas tolaasii</name>
    <dbReference type="NCBI Taxonomy" id="29442"/>
    <lineage>
        <taxon>Bacteria</taxon>
        <taxon>Pseudomonadati</taxon>
        <taxon>Pseudomonadota</taxon>
        <taxon>Gammaproteobacteria</taxon>
        <taxon>Pseudomonadales</taxon>
        <taxon>Pseudomonadaceae</taxon>
        <taxon>Pseudomonas</taxon>
    </lineage>
</organism>
<name>A0A7Y8AIB8_PSETO</name>
<feature type="region of interest" description="Disordered" evidence="1">
    <location>
        <begin position="801"/>
        <end position="824"/>
    </location>
</feature>